<dbReference type="Proteomes" id="UP000663879">
    <property type="component" value="Unassembled WGS sequence"/>
</dbReference>
<evidence type="ECO:0000256" key="3">
    <source>
        <dbReference type="ARBA" id="ARBA00022803"/>
    </source>
</evidence>
<dbReference type="SMART" id="SM00028">
    <property type="entry name" value="TPR"/>
    <property type="match status" value="10"/>
</dbReference>
<dbReference type="FunFam" id="1.25.40.10:FF:000018">
    <property type="entry name" value="Cell division cycle protein 27 homolog B"/>
    <property type="match status" value="1"/>
</dbReference>
<keyword evidence="2" id="KW-0677">Repeat</keyword>
<dbReference type="InterPro" id="IPR011990">
    <property type="entry name" value="TPR-like_helical_dom_sf"/>
</dbReference>
<proteinExistence type="inferred from homology"/>
<feature type="repeat" description="TPR" evidence="7">
    <location>
        <begin position="127"/>
        <end position="160"/>
    </location>
</feature>
<feature type="compositionally biased region" description="Acidic residues" evidence="8">
    <location>
        <begin position="1030"/>
        <end position="1039"/>
    </location>
</feature>
<feature type="compositionally biased region" description="Polar residues" evidence="8">
    <location>
        <begin position="989"/>
        <end position="1000"/>
    </location>
</feature>
<dbReference type="PANTHER" id="PTHR12558:SF13">
    <property type="entry name" value="CELL DIVISION CYCLE PROTEIN 27 HOMOLOG"/>
    <property type="match status" value="1"/>
</dbReference>
<dbReference type="GO" id="GO:0005737">
    <property type="term" value="C:cytoplasm"/>
    <property type="evidence" value="ECO:0007669"/>
    <property type="project" value="TreeGrafter"/>
</dbReference>
<feature type="region of interest" description="Disordered" evidence="8">
    <location>
        <begin position="378"/>
        <end position="445"/>
    </location>
</feature>
<feature type="region of interest" description="Disordered" evidence="8">
    <location>
        <begin position="333"/>
        <end position="360"/>
    </location>
</feature>
<evidence type="ECO:0000256" key="8">
    <source>
        <dbReference type="SAM" id="MobiDB-lite"/>
    </source>
</evidence>
<evidence type="ECO:0000256" key="6">
    <source>
        <dbReference type="ARBA" id="ARBA00039307"/>
    </source>
</evidence>
<name>A0A813PKL4_9BILA</name>
<dbReference type="InterPro" id="IPR019734">
    <property type="entry name" value="TPR_rpt"/>
</dbReference>
<feature type="repeat" description="TPR" evidence="7">
    <location>
        <begin position="766"/>
        <end position="799"/>
    </location>
</feature>
<feature type="compositionally biased region" description="Acidic residues" evidence="8">
    <location>
        <begin position="954"/>
        <end position="986"/>
    </location>
</feature>
<gene>
    <name evidence="9" type="ORF">OXX778_LOCUS3870</name>
</gene>
<dbReference type="PANTHER" id="PTHR12558">
    <property type="entry name" value="CELL DIVISION CYCLE 16,23,27"/>
    <property type="match status" value="1"/>
</dbReference>
<dbReference type="GO" id="GO:0031145">
    <property type="term" value="P:anaphase-promoting complex-dependent catabolic process"/>
    <property type="evidence" value="ECO:0007669"/>
    <property type="project" value="TreeGrafter"/>
</dbReference>
<evidence type="ECO:0000256" key="1">
    <source>
        <dbReference type="ARBA" id="ARBA00004123"/>
    </source>
</evidence>
<reference evidence="9" key="1">
    <citation type="submission" date="2021-02" db="EMBL/GenBank/DDBJ databases">
        <authorList>
            <person name="Nowell W R."/>
        </authorList>
    </citation>
    <scope>NUCLEOTIDE SEQUENCE</scope>
    <source>
        <strain evidence="9">Ploen Becks lab</strain>
    </source>
</reference>
<feature type="compositionally biased region" description="Acidic residues" evidence="8">
    <location>
        <begin position="916"/>
        <end position="940"/>
    </location>
</feature>
<evidence type="ECO:0000256" key="5">
    <source>
        <dbReference type="ARBA" id="ARBA00038210"/>
    </source>
</evidence>
<feature type="repeat" description="TPR" evidence="7">
    <location>
        <begin position="664"/>
        <end position="697"/>
    </location>
</feature>
<keyword evidence="10" id="KW-1185">Reference proteome</keyword>
<dbReference type="Pfam" id="PF12895">
    <property type="entry name" value="ANAPC3"/>
    <property type="match status" value="1"/>
</dbReference>
<feature type="repeat" description="TPR" evidence="7">
    <location>
        <begin position="732"/>
        <end position="765"/>
    </location>
</feature>
<dbReference type="GO" id="GO:0007091">
    <property type="term" value="P:metaphase/anaphase transition of mitotic cell cycle"/>
    <property type="evidence" value="ECO:0007669"/>
    <property type="project" value="TreeGrafter"/>
</dbReference>
<organism evidence="9 10">
    <name type="scientific">Brachionus calyciflorus</name>
    <dbReference type="NCBI Taxonomy" id="104777"/>
    <lineage>
        <taxon>Eukaryota</taxon>
        <taxon>Metazoa</taxon>
        <taxon>Spiralia</taxon>
        <taxon>Gnathifera</taxon>
        <taxon>Rotifera</taxon>
        <taxon>Eurotatoria</taxon>
        <taxon>Monogononta</taxon>
        <taxon>Pseudotrocha</taxon>
        <taxon>Ploima</taxon>
        <taxon>Brachionidae</taxon>
        <taxon>Brachionus</taxon>
    </lineage>
</organism>
<feature type="repeat" description="TPR" evidence="7">
    <location>
        <begin position="698"/>
        <end position="731"/>
    </location>
</feature>
<feature type="compositionally biased region" description="Acidic residues" evidence="8">
    <location>
        <begin position="1067"/>
        <end position="1076"/>
    </location>
</feature>
<feature type="compositionally biased region" description="Polar residues" evidence="8">
    <location>
        <begin position="344"/>
        <end position="360"/>
    </location>
</feature>
<dbReference type="OrthoDB" id="329563at2759"/>
<evidence type="ECO:0000256" key="7">
    <source>
        <dbReference type="PROSITE-ProRule" id="PRU00339"/>
    </source>
</evidence>
<dbReference type="GO" id="GO:0005680">
    <property type="term" value="C:anaphase-promoting complex"/>
    <property type="evidence" value="ECO:0007669"/>
    <property type="project" value="TreeGrafter"/>
</dbReference>
<dbReference type="SUPFAM" id="SSF48452">
    <property type="entry name" value="TPR-like"/>
    <property type="match status" value="2"/>
</dbReference>
<dbReference type="EMBL" id="CAJNOC010000360">
    <property type="protein sequence ID" value="CAF0750184.1"/>
    <property type="molecule type" value="Genomic_DNA"/>
</dbReference>
<accession>A0A813PKL4</accession>
<feature type="compositionally biased region" description="Basic and acidic residues" evidence="8">
    <location>
        <begin position="1057"/>
        <end position="1066"/>
    </location>
</feature>
<dbReference type="AlphaFoldDB" id="A0A813PKL4"/>
<comment type="similarity">
    <text evidence="5">Belongs to the APC3/CDC27 family.</text>
</comment>
<dbReference type="Pfam" id="PF13181">
    <property type="entry name" value="TPR_8"/>
    <property type="match status" value="1"/>
</dbReference>
<dbReference type="GO" id="GO:0016567">
    <property type="term" value="P:protein ubiquitination"/>
    <property type="evidence" value="ECO:0007669"/>
    <property type="project" value="TreeGrafter"/>
</dbReference>
<feature type="compositionally biased region" description="Low complexity" evidence="8">
    <location>
        <begin position="383"/>
        <end position="403"/>
    </location>
</feature>
<feature type="repeat" description="TPR" evidence="7">
    <location>
        <begin position="630"/>
        <end position="663"/>
    </location>
</feature>
<evidence type="ECO:0000313" key="9">
    <source>
        <dbReference type="EMBL" id="CAF0750184.1"/>
    </source>
</evidence>
<dbReference type="PROSITE" id="PS50005">
    <property type="entry name" value="TPR"/>
    <property type="match status" value="6"/>
</dbReference>
<protein>
    <recommendedName>
        <fullName evidence="6">Cell division cycle protein 27 homolog</fullName>
    </recommendedName>
</protein>
<feature type="compositionally biased region" description="Basic and acidic residues" evidence="8">
    <location>
        <begin position="1001"/>
        <end position="1028"/>
    </location>
</feature>
<keyword evidence="3 7" id="KW-0802">TPR repeat</keyword>
<dbReference type="Pfam" id="PF14559">
    <property type="entry name" value="TPR_19"/>
    <property type="match status" value="1"/>
</dbReference>
<dbReference type="Gene3D" id="1.25.40.10">
    <property type="entry name" value="Tetratricopeptide repeat domain"/>
    <property type="match status" value="4"/>
</dbReference>
<feature type="region of interest" description="Disordered" evidence="8">
    <location>
        <begin position="285"/>
        <end position="307"/>
    </location>
</feature>
<comment type="caution">
    <text evidence="9">The sequence shown here is derived from an EMBL/GenBank/DDBJ whole genome shotgun (WGS) entry which is preliminary data.</text>
</comment>
<feature type="region of interest" description="Disordered" evidence="8">
    <location>
        <begin position="894"/>
        <end position="1082"/>
    </location>
</feature>
<dbReference type="GO" id="GO:0051301">
    <property type="term" value="P:cell division"/>
    <property type="evidence" value="ECO:0007669"/>
    <property type="project" value="TreeGrafter"/>
</dbReference>
<sequence>MTFDDPVQQIVLNFLNHFAYQDAIFLSERLHAEYKTEESLYLLALSHYRSGSKSLRAYHILKERLLKLPKSRYLLAKCCLDLNKYGEAESVLISNLPLKSDPSVQTSSSKYKLYDEIVKEYGQEYSPHVLQILANVYCKTDRISQAFEFYKKSLRLNPFMWSSFDSVCTLGEKVDLSKFFTVTSALNAYSTIDTNSNCLNTLNNVTNQQLNVNNNTNISNNVQQNFQCSQSQNTNQQFTNVLKQQNDLQNLDQKCKHDISAILRLVEQDQQNKFLNSFNNSSTFKENALSNQSEETTPNSNSQSAQLITTTATTQVQTTCNCEAKLNQTLNQSNANTSQSTTSGVSLSTPVTQPNSSNILTLAPPQKKVVIKRIPSHKPLFGQNTTNNLSSSNSTSAQTSGTQKPIKSKTKSSSSTSIISTTTQDQPMDESPNESQETEIVLKEQHEIKSSNRIKIKKTKLKTKRSKMDNCEQVTETTPSNETTEQKQYTDCRDCNLLSNQSKNLTLNTYSTRKNKFNLICLENLMKLLKDLAHAYYNLKQFECEKALEYFEQLPESQLNSSFVLTQMAKAHFELHNYTKSEKLYLQLRREYPYHLEGLEYYSTTLWHLQKEIALSSLAQELTEFDKLAPETWCAVGNCFSLHKEHDAAIKFFHRAAQVDPKFTYAYNLLGHEYVLIEEMDKGLSSFRKAIFLDPRHYNAWYGISMIHFKQEKFLLAEKYLKKALLINPHSSTLMVHIAVVYHSLKQSEKALQILDRALEIEPKNTLVKFHRASILFAMEKYEEALEEYEKLRRLIPKESLIYYMISKTHKKLKNVHLSLMYMSWAMDLDPKGVNNQLKESVDKRYVIDSDSTFARELETINTSTLDAIYGGNEILQTNDEEDQDLDDLHQGQQNNQIDQSNNDENNNTNNLTNNDSEEEDEDDEEDLMDNDETRNEEETDRFSLKHKFKSQEEESDEDEDEDQDDDDQDDHNSDSTDEDEDDDDDQKPNPSSSQGLNSKTDIKSKETDPSGKRSQDSGTRSDNHGSMDAEQEDDDEDEPKTVISNSDKLRPRKSKRIEFQKRQENDDSENDADDKIEDKEINNKSIANETANTSASFVLINDFKSSTYTPETSMLPIMEHITAAPKSKKKPPNLPTNKFHEAFSFKKSLQMNKDRHGNEEILEDEDEVYESDLMSTTIDTTKNDTIPFLNQSQMSINKSIQSGAQLNINNNKHLSFNQTSTSIQDQLMDSVEEDL</sequence>
<feature type="compositionally biased region" description="Low complexity" evidence="8">
    <location>
        <begin position="894"/>
        <end position="915"/>
    </location>
</feature>
<keyword evidence="4" id="KW-0539">Nucleus</keyword>
<feature type="compositionally biased region" description="Low complexity" evidence="8">
    <location>
        <begin position="411"/>
        <end position="423"/>
    </location>
</feature>
<comment type="subcellular location">
    <subcellularLocation>
        <location evidence="1">Nucleus</location>
    </subcellularLocation>
</comment>
<evidence type="ECO:0000256" key="4">
    <source>
        <dbReference type="ARBA" id="ARBA00023242"/>
    </source>
</evidence>
<evidence type="ECO:0000256" key="2">
    <source>
        <dbReference type="ARBA" id="ARBA00022737"/>
    </source>
</evidence>
<feature type="compositionally biased region" description="Low complexity" evidence="8">
    <location>
        <begin position="333"/>
        <end position="343"/>
    </location>
</feature>
<evidence type="ECO:0000313" key="10">
    <source>
        <dbReference type="Proteomes" id="UP000663879"/>
    </source>
</evidence>